<dbReference type="PROSITE" id="PS50135">
    <property type="entry name" value="ZF_ZZ_2"/>
    <property type="match status" value="1"/>
</dbReference>
<dbReference type="InterPro" id="IPR041983">
    <property type="entry name" value="ADA2-like_ZZ"/>
</dbReference>
<evidence type="ECO:0000256" key="2">
    <source>
        <dbReference type="ARBA" id="ARBA00004240"/>
    </source>
</evidence>
<evidence type="ECO:0000256" key="5">
    <source>
        <dbReference type="ARBA" id="ARBA00022723"/>
    </source>
</evidence>
<dbReference type="PANTHER" id="PTHR48182:SF2">
    <property type="entry name" value="PROTEIN SERAC1"/>
    <property type="match status" value="1"/>
</dbReference>
<keyword evidence="6 11" id="KW-0863">Zinc-finger</keyword>
<keyword evidence="12" id="KW-0175">Coiled coil</keyword>
<dbReference type="InterPro" id="IPR043145">
    <property type="entry name" value="Znf_ZZ_sf"/>
</dbReference>
<evidence type="ECO:0000256" key="7">
    <source>
        <dbReference type="ARBA" id="ARBA00022824"/>
    </source>
</evidence>
<comment type="subcellular location">
    <subcellularLocation>
        <location evidence="2">Endoplasmic reticulum</location>
    </subcellularLocation>
    <subcellularLocation>
        <location evidence="3">Membrane</location>
    </subcellularLocation>
    <subcellularLocation>
        <location evidence="1">Mitochondrion</location>
    </subcellularLocation>
</comment>
<name>A0AA40F727_9PEZI</name>
<dbReference type="GO" id="GO:0005783">
    <property type="term" value="C:endoplasmic reticulum"/>
    <property type="evidence" value="ECO:0007669"/>
    <property type="project" value="UniProtKB-SubCell"/>
</dbReference>
<evidence type="ECO:0000313" key="16">
    <source>
        <dbReference type="Proteomes" id="UP001172155"/>
    </source>
</evidence>
<feature type="compositionally biased region" description="Low complexity" evidence="13">
    <location>
        <begin position="384"/>
        <end position="402"/>
    </location>
</feature>
<organism evidence="15 16">
    <name type="scientific">Schizothecium vesticola</name>
    <dbReference type="NCBI Taxonomy" id="314040"/>
    <lineage>
        <taxon>Eukaryota</taxon>
        <taxon>Fungi</taxon>
        <taxon>Dikarya</taxon>
        <taxon>Ascomycota</taxon>
        <taxon>Pezizomycotina</taxon>
        <taxon>Sordariomycetes</taxon>
        <taxon>Sordariomycetidae</taxon>
        <taxon>Sordariales</taxon>
        <taxon>Schizotheciaceae</taxon>
        <taxon>Schizothecium</taxon>
    </lineage>
</organism>
<accession>A0AA40F727</accession>
<keyword evidence="5" id="KW-0479">Metal-binding</keyword>
<dbReference type="Gene3D" id="3.40.50.1820">
    <property type="entry name" value="alpha/beta hydrolase"/>
    <property type="match status" value="1"/>
</dbReference>
<evidence type="ECO:0000256" key="11">
    <source>
        <dbReference type="PROSITE-ProRule" id="PRU00228"/>
    </source>
</evidence>
<evidence type="ECO:0000256" key="13">
    <source>
        <dbReference type="SAM" id="MobiDB-lite"/>
    </source>
</evidence>
<sequence length="793" mass="87019">MAAPASRFTGQDEPGLYLVHPQDTERERQCTCDIFVVHGLRGGATSSWRHPDSGTIWFQHLLPEYIRNQTSADSARIWTFGYPAYVTFQAAGVYELALDLLNRIKGVRKGYENRKIIWVCHSLGGIVVKHAMIEAQLNPRYLGIRTSTAGIVFLATPHQGSNAANFGNIIAGVANAVTPGISFLNRDMIRDLKKGSPALFEISSKFSNICTGISIHTFYETGGAHLIVDRTSAVLNLTNEVTRHPLRVAHREMGKFRDAYDQNWIPVASSIVELVLMTTASTPSTLGIANTSRTVGGGWTYSPEPSVVDPSPPPQHQGLSHDYSQQSSGPTRDSSPRTQPPSGSPSPAQQWTAWREQPTVSSPTASRSYPSLNQTQSRLDLRSDTSSSSVSTAGSSSFSGQAVDPGDMVAVCDGCGRDIGSAAHRVQCTVCYDYDLCASCFQSGKVSKNHSSDHKVSHVLNTLLLMPDDLVPAREAVNPPINVAKGRKNWSLVQLMPNTPANPSNLTITQRRLHLFDNDSHARFRAYARPGHYGISIDVDVHFDPDLDKNAAARQHLLRRVGGAGKLRVTLGVVTNNQQFAGTRFPEDSFSDATVTPGCLPNRLFRQGFRGSVVSMNVGATDYNLRPDSLLHVEGSEDSVVGIGLIVQWSDVPSYQQSTDPVVSIDVLQVRMYNVLDYNEPYIRAPPPSPPRTAVEEEDEEDDGTADDDTSVEEFLAALMRIQRAAETAQEKARLEALVRQRLAQQEQAKREAVGRLYLQAMSQAIKEAAEEEERQRKEAALVLFFQSLGLRR</sequence>
<evidence type="ECO:0000256" key="9">
    <source>
        <dbReference type="ARBA" id="ARBA00023128"/>
    </source>
</evidence>
<dbReference type="SUPFAM" id="SSF57850">
    <property type="entry name" value="RING/U-box"/>
    <property type="match status" value="1"/>
</dbReference>
<evidence type="ECO:0000256" key="12">
    <source>
        <dbReference type="SAM" id="Coils"/>
    </source>
</evidence>
<dbReference type="InterPro" id="IPR007751">
    <property type="entry name" value="DUF676_lipase-like"/>
</dbReference>
<dbReference type="GO" id="GO:0016020">
    <property type="term" value="C:membrane"/>
    <property type="evidence" value="ECO:0007669"/>
    <property type="project" value="UniProtKB-SubCell"/>
</dbReference>
<dbReference type="Gene3D" id="3.30.60.90">
    <property type="match status" value="1"/>
</dbReference>
<comment type="similarity">
    <text evidence="4">Belongs to the putative lipase ROG1 family.</text>
</comment>
<evidence type="ECO:0000256" key="10">
    <source>
        <dbReference type="ARBA" id="ARBA00023136"/>
    </source>
</evidence>
<dbReference type="Pfam" id="PF00569">
    <property type="entry name" value="ZZ"/>
    <property type="match status" value="1"/>
</dbReference>
<proteinExistence type="inferred from homology"/>
<feature type="domain" description="ZZ-type" evidence="14">
    <location>
        <begin position="407"/>
        <end position="464"/>
    </location>
</feature>
<feature type="compositionally biased region" description="Polar residues" evidence="13">
    <location>
        <begin position="285"/>
        <end position="294"/>
    </location>
</feature>
<feature type="compositionally biased region" description="Polar residues" evidence="13">
    <location>
        <begin position="358"/>
        <end position="375"/>
    </location>
</feature>
<dbReference type="InterPro" id="IPR029058">
    <property type="entry name" value="AB_hydrolase_fold"/>
</dbReference>
<evidence type="ECO:0000313" key="15">
    <source>
        <dbReference type="EMBL" id="KAK0752375.1"/>
    </source>
</evidence>
<dbReference type="SUPFAM" id="SSF53474">
    <property type="entry name" value="alpha/beta-Hydrolases"/>
    <property type="match status" value="1"/>
</dbReference>
<dbReference type="GO" id="GO:0005739">
    <property type="term" value="C:mitochondrion"/>
    <property type="evidence" value="ECO:0007669"/>
    <property type="project" value="UniProtKB-SubCell"/>
</dbReference>
<evidence type="ECO:0000256" key="3">
    <source>
        <dbReference type="ARBA" id="ARBA00004370"/>
    </source>
</evidence>
<protein>
    <recommendedName>
        <fullName evidence="14">ZZ-type domain-containing protein</fullName>
    </recommendedName>
</protein>
<keyword evidence="8" id="KW-0862">Zinc</keyword>
<evidence type="ECO:0000256" key="1">
    <source>
        <dbReference type="ARBA" id="ARBA00004173"/>
    </source>
</evidence>
<dbReference type="CDD" id="cd02335">
    <property type="entry name" value="ZZ_ADA2"/>
    <property type="match status" value="1"/>
</dbReference>
<feature type="region of interest" description="Disordered" evidence="13">
    <location>
        <begin position="680"/>
        <end position="708"/>
    </location>
</feature>
<evidence type="ECO:0000259" key="14">
    <source>
        <dbReference type="PROSITE" id="PS50135"/>
    </source>
</evidence>
<dbReference type="Proteomes" id="UP001172155">
    <property type="component" value="Unassembled WGS sequence"/>
</dbReference>
<dbReference type="InterPro" id="IPR052374">
    <property type="entry name" value="SERAC1"/>
</dbReference>
<keyword evidence="10" id="KW-0472">Membrane</keyword>
<keyword evidence="16" id="KW-1185">Reference proteome</keyword>
<dbReference type="EMBL" id="JAUKUD010000002">
    <property type="protein sequence ID" value="KAK0752375.1"/>
    <property type="molecule type" value="Genomic_DNA"/>
</dbReference>
<keyword evidence="7" id="KW-0256">Endoplasmic reticulum</keyword>
<dbReference type="Pfam" id="PF05057">
    <property type="entry name" value="DUF676"/>
    <property type="match status" value="1"/>
</dbReference>
<dbReference type="PANTHER" id="PTHR48182">
    <property type="entry name" value="PROTEIN SERAC1"/>
    <property type="match status" value="1"/>
</dbReference>
<keyword evidence="9" id="KW-0496">Mitochondrion</keyword>
<gene>
    <name evidence="15" type="ORF">B0T18DRAFT_89581</name>
</gene>
<evidence type="ECO:0000256" key="8">
    <source>
        <dbReference type="ARBA" id="ARBA00022833"/>
    </source>
</evidence>
<evidence type="ECO:0000256" key="4">
    <source>
        <dbReference type="ARBA" id="ARBA00007920"/>
    </source>
</evidence>
<dbReference type="SMART" id="SM00291">
    <property type="entry name" value="ZnF_ZZ"/>
    <property type="match status" value="1"/>
</dbReference>
<feature type="region of interest" description="Disordered" evidence="13">
    <location>
        <begin position="285"/>
        <end position="403"/>
    </location>
</feature>
<dbReference type="GO" id="GO:0008270">
    <property type="term" value="F:zinc ion binding"/>
    <property type="evidence" value="ECO:0007669"/>
    <property type="project" value="UniProtKB-KW"/>
</dbReference>
<dbReference type="InterPro" id="IPR000433">
    <property type="entry name" value="Znf_ZZ"/>
</dbReference>
<evidence type="ECO:0000256" key="6">
    <source>
        <dbReference type="ARBA" id="ARBA00022771"/>
    </source>
</evidence>
<dbReference type="AlphaFoldDB" id="A0AA40F727"/>
<reference evidence="15" key="1">
    <citation type="submission" date="2023-06" db="EMBL/GenBank/DDBJ databases">
        <title>Genome-scale phylogeny and comparative genomics of the fungal order Sordariales.</title>
        <authorList>
            <consortium name="Lawrence Berkeley National Laboratory"/>
            <person name="Hensen N."/>
            <person name="Bonometti L."/>
            <person name="Westerberg I."/>
            <person name="Brannstrom I.O."/>
            <person name="Guillou S."/>
            <person name="Cros-Aarteil S."/>
            <person name="Calhoun S."/>
            <person name="Haridas S."/>
            <person name="Kuo A."/>
            <person name="Mondo S."/>
            <person name="Pangilinan J."/>
            <person name="Riley R."/>
            <person name="LaButti K."/>
            <person name="Andreopoulos B."/>
            <person name="Lipzen A."/>
            <person name="Chen C."/>
            <person name="Yanf M."/>
            <person name="Daum C."/>
            <person name="Ng V."/>
            <person name="Clum A."/>
            <person name="Steindorff A."/>
            <person name="Ohm R."/>
            <person name="Martin F."/>
            <person name="Silar P."/>
            <person name="Natvig D."/>
            <person name="Lalanne C."/>
            <person name="Gautier V."/>
            <person name="Ament-velasquez S.L."/>
            <person name="Kruys A."/>
            <person name="Hutchinson M.I."/>
            <person name="Powell A.J."/>
            <person name="Barry K."/>
            <person name="Miller A.N."/>
            <person name="Grigoriev I.V."/>
            <person name="Debuchy R."/>
            <person name="Gladieux P."/>
            <person name="Thoren M.H."/>
            <person name="Johannesson H."/>
        </authorList>
    </citation>
    <scope>NUCLEOTIDE SEQUENCE</scope>
    <source>
        <strain evidence="15">SMH3187-1</strain>
    </source>
</reference>
<feature type="coiled-coil region" evidence="12">
    <location>
        <begin position="712"/>
        <end position="779"/>
    </location>
</feature>
<feature type="compositionally biased region" description="Acidic residues" evidence="13">
    <location>
        <begin position="696"/>
        <end position="708"/>
    </location>
</feature>
<comment type="caution">
    <text evidence="15">The sequence shown here is derived from an EMBL/GenBank/DDBJ whole genome shotgun (WGS) entry which is preliminary data.</text>
</comment>
<feature type="compositionally biased region" description="Polar residues" evidence="13">
    <location>
        <begin position="322"/>
        <end position="337"/>
    </location>
</feature>